<sequence>MRVRDEVHVELAGVDAARGVVHAVERRPPLARVAGCGGRGRRRRQKRGSYLHQHARHRLDLNGKIPPSEDRTRFRFESRACVVEVVRPITSGRDRPPIAPSSRAIAGKIHSTCAGVLMVDSMD</sequence>
<dbReference type="EMBL" id="JAGDFM010000101">
    <property type="protein sequence ID" value="KAG7386417.1"/>
    <property type="molecule type" value="Genomic_DNA"/>
</dbReference>
<organism evidence="2 3">
    <name type="scientific">Phytophthora pseudosyringae</name>
    <dbReference type="NCBI Taxonomy" id="221518"/>
    <lineage>
        <taxon>Eukaryota</taxon>
        <taxon>Sar</taxon>
        <taxon>Stramenopiles</taxon>
        <taxon>Oomycota</taxon>
        <taxon>Peronosporomycetes</taxon>
        <taxon>Peronosporales</taxon>
        <taxon>Peronosporaceae</taxon>
        <taxon>Phytophthora</taxon>
    </lineage>
</organism>
<name>A0A8T1VYF6_9STRA</name>
<proteinExistence type="predicted"/>
<dbReference type="Proteomes" id="UP000694044">
    <property type="component" value="Unassembled WGS sequence"/>
</dbReference>
<evidence type="ECO:0000313" key="3">
    <source>
        <dbReference type="Proteomes" id="UP000694044"/>
    </source>
</evidence>
<gene>
    <name evidence="2" type="ORF">PHYPSEUDO_000346</name>
</gene>
<keyword evidence="3" id="KW-1185">Reference proteome</keyword>
<comment type="caution">
    <text evidence="2">The sequence shown here is derived from an EMBL/GenBank/DDBJ whole genome shotgun (WGS) entry which is preliminary data.</text>
</comment>
<feature type="region of interest" description="Disordered" evidence="1">
    <location>
        <begin position="34"/>
        <end position="53"/>
    </location>
</feature>
<reference evidence="2" key="1">
    <citation type="submission" date="2021-02" db="EMBL/GenBank/DDBJ databases">
        <authorList>
            <person name="Palmer J.M."/>
        </authorList>
    </citation>
    <scope>NUCLEOTIDE SEQUENCE</scope>
    <source>
        <strain evidence="2">SCRP734</strain>
    </source>
</reference>
<dbReference type="AlphaFoldDB" id="A0A8T1VYF6"/>
<protein>
    <submittedName>
        <fullName evidence="2">Uncharacterized protein</fullName>
    </submittedName>
</protein>
<feature type="compositionally biased region" description="Basic residues" evidence="1">
    <location>
        <begin position="39"/>
        <end position="53"/>
    </location>
</feature>
<evidence type="ECO:0000256" key="1">
    <source>
        <dbReference type="SAM" id="MobiDB-lite"/>
    </source>
</evidence>
<evidence type="ECO:0000313" key="2">
    <source>
        <dbReference type="EMBL" id="KAG7386417.1"/>
    </source>
</evidence>
<accession>A0A8T1VYF6</accession>